<dbReference type="AlphaFoldDB" id="A0A6N6M5P6"/>
<dbReference type="CDD" id="cd06502">
    <property type="entry name" value="TA_like"/>
    <property type="match status" value="1"/>
</dbReference>
<comment type="similarity">
    <text evidence="2">Belongs to the threonine aldolase family.</text>
</comment>
<feature type="domain" description="Aromatic amino acid beta-eliminating lyase/threonine aldolase" evidence="7">
    <location>
        <begin position="3"/>
        <end position="285"/>
    </location>
</feature>
<sequence>MIDYRSDTVTQPTPQMIEAMSKAPVGDDVYGEDPTIKELEQYAADLFGMENALFCPSGTMTNQIAIKAHTTPGKEVICHEWAHIYNYEGGGVAFNSGCQVRPISSNDGKFKAVDVEARIQSNTDIHAAPTALISVENTVNKAGGTVWSTDEVKPITRVGQIHNIPLHLDGARLFNALEAVGETPADYGKLFNSISICLSKGLGAPVGSLLLGSDQFITRARRIRKVMGGGMRQAGIIAAGGLYALKNNIDRLREDRENAIKIYEAVKESAICKSVEKPQTNIVLFEPTDDKPLNAVLTEMEKYGIKASPMGSKIRMVTHLNHSHEEIVRTCDILRSL</sequence>
<dbReference type="GO" id="GO:0006545">
    <property type="term" value="P:glycine biosynthetic process"/>
    <property type="evidence" value="ECO:0007669"/>
    <property type="project" value="TreeGrafter"/>
</dbReference>
<evidence type="ECO:0000313" key="9">
    <source>
        <dbReference type="Proteomes" id="UP000435357"/>
    </source>
</evidence>
<dbReference type="Gene3D" id="3.90.1150.10">
    <property type="entry name" value="Aspartate Aminotransferase, domain 1"/>
    <property type="match status" value="1"/>
</dbReference>
<comment type="caution">
    <text evidence="8">The sequence shown here is derived from an EMBL/GenBank/DDBJ whole genome shotgun (WGS) entry which is preliminary data.</text>
</comment>
<evidence type="ECO:0000256" key="2">
    <source>
        <dbReference type="ARBA" id="ARBA00006966"/>
    </source>
</evidence>
<dbReference type="Pfam" id="PF01212">
    <property type="entry name" value="Beta_elim_lyase"/>
    <property type="match status" value="1"/>
</dbReference>
<evidence type="ECO:0000256" key="6">
    <source>
        <dbReference type="SAM" id="Coils"/>
    </source>
</evidence>
<dbReference type="PIRSF" id="PIRSF017617">
    <property type="entry name" value="Thr_aldolase"/>
    <property type="match status" value="1"/>
</dbReference>
<dbReference type="Proteomes" id="UP000435357">
    <property type="component" value="Unassembled WGS sequence"/>
</dbReference>
<evidence type="ECO:0000256" key="4">
    <source>
        <dbReference type="ARBA" id="ARBA00023239"/>
    </source>
</evidence>
<dbReference type="InterPro" id="IPR015422">
    <property type="entry name" value="PyrdxlP-dep_Trfase_small"/>
</dbReference>
<dbReference type="InterPro" id="IPR015424">
    <property type="entry name" value="PyrdxlP-dep_Trfase"/>
</dbReference>
<reference evidence="8 9" key="1">
    <citation type="submission" date="2019-09" db="EMBL/GenBank/DDBJ databases">
        <title>Genomes of Cryomorphaceae.</title>
        <authorList>
            <person name="Bowman J.P."/>
        </authorList>
    </citation>
    <scope>NUCLEOTIDE SEQUENCE [LARGE SCALE GENOMIC DNA]</scope>
    <source>
        <strain evidence="8 9">KCTC 52047</strain>
    </source>
</reference>
<dbReference type="PANTHER" id="PTHR48097">
    <property type="entry name" value="L-THREONINE ALDOLASE-RELATED"/>
    <property type="match status" value="1"/>
</dbReference>
<evidence type="ECO:0000259" key="7">
    <source>
        <dbReference type="Pfam" id="PF01212"/>
    </source>
</evidence>
<comment type="cofactor">
    <cofactor evidence="1">
        <name>pyridoxal 5'-phosphate</name>
        <dbReference type="ChEBI" id="CHEBI:597326"/>
    </cofactor>
</comment>
<gene>
    <name evidence="8" type="ORF">F3059_05295</name>
</gene>
<dbReference type="Gene3D" id="3.40.640.10">
    <property type="entry name" value="Type I PLP-dependent aspartate aminotransferase-like (Major domain)"/>
    <property type="match status" value="1"/>
</dbReference>
<keyword evidence="3" id="KW-0663">Pyridoxal phosphate</keyword>
<evidence type="ECO:0000256" key="3">
    <source>
        <dbReference type="ARBA" id="ARBA00022898"/>
    </source>
</evidence>
<dbReference type="InterPro" id="IPR023603">
    <property type="entry name" value="Low_specificity_L-TA-like"/>
</dbReference>
<keyword evidence="4" id="KW-0456">Lyase</keyword>
<dbReference type="InterPro" id="IPR001597">
    <property type="entry name" value="ArAA_b-elim_lyase/Thr_aldolase"/>
</dbReference>
<accession>A0A6N6M5P6</accession>
<dbReference type="EMBL" id="WACR01000004">
    <property type="protein sequence ID" value="KAB1064939.1"/>
    <property type="molecule type" value="Genomic_DNA"/>
</dbReference>
<dbReference type="OrthoDB" id="9774495at2"/>
<proteinExistence type="inferred from homology"/>
<protein>
    <submittedName>
        <fullName evidence="8">Low specificity L-threonine aldolase</fullName>
    </submittedName>
</protein>
<keyword evidence="6" id="KW-0175">Coiled coil</keyword>
<organism evidence="8 9">
    <name type="scientific">Salibacter halophilus</name>
    <dbReference type="NCBI Taxonomy" id="1803916"/>
    <lineage>
        <taxon>Bacteria</taxon>
        <taxon>Pseudomonadati</taxon>
        <taxon>Bacteroidota</taxon>
        <taxon>Flavobacteriia</taxon>
        <taxon>Flavobacteriales</taxon>
        <taxon>Salibacteraceae</taxon>
        <taxon>Salibacter</taxon>
    </lineage>
</organism>
<dbReference type="NCBIfam" id="NF041359">
    <property type="entry name" value="GntG_guanitoxin"/>
    <property type="match status" value="1"/>
</dbReference>
<dbReference type="InterPro" id="IPR015421">
    <property type="entry name" value="PyrdxlP-dep_Trfase_major"/>
</dbReference>
<dbReference type="SUPFAM" id="SSF53383">
    <property type="entry name" value="PLP-dependent transferases"/>
    <property type="match status" value="1"/>
</dbReference>
<feature type="modified residue" description="N6-(pyridoxal phosphate)lysine" evidence="5">
    <location>
        <position position="200"/>
    </location>
</feature>
<keyword evidence="9" id="KW-1185">Reference proteome</keyword>
<evidence type="ECO:0000256" key="1">
    <source>
        <dbReference type="ARBA" id="ARBA00001933"/>
    </source>
</evidence>
<dbReference type="GO" id="GO:0008732">
    <property type="term" value="F:L-allo-threonine aldolase activity"/>
    <property type="evidence" value="ECO:0007669"/>
    <property type="project" value="TreeGrafter"/>
</dbReference>
<name>A0A6N6M5P6_9FLAO</name>
<evidence type="ECO:0000256" key="5">
    <source>
        <dbReference type="PIRSR" id="PIRSR017617-1"/>
    </source>
</evidence>
<dbReference type="PANTHER" id="PTHR48097:SF9">
    <property type="entry name" value="L-THREONINE ALDOLASE"/>
    <property type="match status" value="1"/>
</dbReference>
<feature type="coiled-coil region" evidence="6">
    <location>
        <begin position="242"/>
        <end position="269"/>
    </location>
</feature>
<dbReference type="GO" id="GO:0006567">
    <property type="term" value="P:L-threonine catabolic process"/>
    <property type="evidence" value="ECO:0007669"/>
    <property type="project" value="TreeGrafter"/>
</dbReference>
<dbReference type="GO" id="GO:0005829">
    <property type="term" value="C:cytosol"/>
    <property type="evidence" value="ECO:0007669"/>
    <property type="project" value="TreeGrafter"/>
</dbReference>
<evidence type="ECO:0000313" key="8">
    <source>
        <dbReference type="EMBL" id="KAB1064939.1"/>
    </source>
</evidence>
<dbReference type="FunFam" id="3.40.640.10:FF:000030">
    <property type="entry name" value="Low-specificity L-threonine aldolase"/>
    <property type="match status" value="1"/>
</dbReference>